<dbReference type="AlphaFoldDB" id="A0AAU8K3W6"/>
<dbReference type="InterPro" id="IPR029058">
    <property type="entry name" value="AB_hydrolase_fold"/>
</dbReference>
<feature type="region of interest" description="Disordered" evidence="3">
    <location>
        <begin position="1"/>
        <end position="20"/>
    </location>
</feature>
<comment type="similarity">
    <text evidence="1">Belongs to the thioesterase family.</text>
</comment>
<dbReference type="Gene3D" id="3.40.50.1820">
    <property type="entry name" value="alpha/beta hydrolase"/>
    <property type="match status" value="1"/>
</dbReference>
<dbReference type="InterPro" id="IPR020802">
    <property type="entry name" value="TesA-like"/>
</dbReference>
<dbReference type="PANTHER" id="PTHR11487:SF0">
    <property type="entry name" value="S-ACYL FATTY ACID SYNTHASE THIOESTERASE, MEDIUM CHAIN"/>
    <property type="match status" value="1"/>
</dbReference>
<dbReference type="Pfam" id="PF00975">
    <property type="entry name" value="Thioesterase"/>
    <property type="match status" value="1"/>
</dbReference>
<dbReference type="GO" id="GO:0016787">
    <property type="term" value="F:hydrolase activity"/>
    <property type="evidence" value="ECO:0007669"/>
    <property type="project" value="UniProtKB-KW"/>
</dbReference>
<dbReference type="PANTHER" id="PTHR11487">
    <property type="entry name" value="THIOESTERASE"/>
    <property type="match status" value="1"/>
</dbReference>
<dbReference type="SMART" id="SM00824">
    <property type="entry name" value="PKS_TE"/>
    <property type="match status" value="1"/>
</dbReference>
<dbReference type="InterPro" id="IPR012223">
    <property type="entry name" value="TEII"/>
</dbReference>
<evidence type="ECO:0000259" key="4">
    <source>
        <dbReference type="SMART" id="SM00824"/>
    </source>
</evidence>
<feature type="compositionally biased region" description="Gly residues" evidence="3">
    <location>
        <begin position="1"/>
        <end position="15"/>
    </location>
</feature>
<sequence length="271" mass="29390">MSGSAGAGPGGGTTRGGSAWVVRTEPNPGARLRLICFAYAGGGSSAFADWQRALPGDVEVCAVRLPGRESRIFQPGYTDVEDLLPDLTEVLADHCEGPFALFGHSMGALIAFAFARRLRAEGRPGPEHLVVSGRRAPQLVHNRPLIHHLPDREFVERLRELGGTPEELLADARVMRLVMPGLRADFQLNDGYVHRPEQPLSVPITAFGGRADPHVDPEGVAAWARQSTGPFTMRMFDGGHFFLHSAQQEVLRELSRLLRQRTDPVAGAVAP</sequence>
<evidence type="ECO:0000256" key="1">
    <source>
        <dbReference type="ARBA" id="ARBA00007169"/>
    </source>
</evidence>
<protein>
    <submittedName>
        <fullName evidence="5">Alpha/beta fold hydrolase</fullName>
    </submittedName>
</protein>
<dbReference type="RefSeq" id="WP_354642972.1">
    <property type="nucleotide sequence ID" value="NZ_CP159872.1"/>
</dbReference>
<evidence type="ECO:0000313" key="5">
    <source>
        <dbReference type="EMBL" id="XCM82046.1"/>
    </source>
</evidence>
<organism evidence="5">
    <name type="scientific">Kitasatospora camelliae</name>
    <dbReference type="NCBI Taxonomy" id="3156397"/>
    <lineage>
        <taxon>Bacteria</taxon>
        <taxon>Bacillati</taxon>
        <taxon>Actinomycetota</taxon>
        <taxon>Actinomycetes</taxon>
        <taxon>Kitasatosporales</taxon>
        <taxon>Streptomycetaceae</taxon>
        <taxon>Kitasatospora</taxon>
    </lineage>
</organism>
<name>A0AAU8K3W6_9ACTN</name>
<accession>A0AAU8K3W6</accession>
<keyword evidence="2 5" id="KW-0378">Hydrolase</keyword>
<dbReference type="InterPro" id="IPR001031">
    <property type="entry name" value="Thioesterase"/>
</dbReference>
<proteinExistence type="inferred from homology"/>
<dbReference type="GO" id="GO:0008610">
    <property type="term" value="P:lipid biosynthetic process"/>
    <property type="evidence" value="ECO:0007669"/>
    <property type="project" value="TreeGrafter"/>
</dbReference>
<dbReference type="EMBL" id="CP159872">
    <property type="protein sequence ID" value="XCM82046.1"/>
    <property type="molecule type" value="Genomic_DNA"/>
</dbReference>
<gene>
    <name evidence="5" type="ORF">ABWK59_25670</name>
</gene>
<dbReference type="KEGG" id="kcm:ABWK59_25670"/>
<reference evidence="5" key="1">
    <citation type="submission" date="2024-06" db="EMBL/GenBank/DDBJ databases">
        <title>The genome sequences of Kitasatospora sp. strain HUAS MG31.</title>
        <authorList>
            <person name="Mo P."/>
        </authorList>
    </citation>
    <scope>NUCLEOTIDE SEQUENCE</scope>
    <source>
        <strain evidence="5">HUAS MG31</strain>
    </source>
</reference>
<dbReference type="SUPFAM" id="SSF53474">
    <property type="entry name" value="alpha/beta-Hydrolases"/>
    <property type="match status" value="1"/>
</dbReference>
<evidence type="ECO:0000256" key="2">
    <source>
        <dbReference type="ARBA" id="ARBA00022801"/>
    </source>
</evidence>
<evidence type="ECO:0000256" key="3">
    <source>
        <dbReference type="SAM" id="MobiDB-lite"/>
    </source>
</evidence>
<feature type="domain" description="Thioesterase TesA-like" evidence="4">
    <location>
        <begin position="35"/>
        <end position="258"/>
    </location>
</feature>